<name>A0A8T9T157_9BACT</name>
<proteinExistence type="predicted"/>
<keyword evidence="3" id="KW-1185">Reference proteome</keyword>
<sequence length="464" mass="53734">MSADKKATPNKASKVSKAEDTPKQTHKKQQDSTSTKSSNKQPKSSEAKPTEALSPKSTRTISDIYESFSDNIKSIDLFFDRLSPAAETEDEAANSDFINFIEETVEEIIEDIQNDPAEAESKLKNLTPENRKNAVNGVLDHLKTLSLLSTTNLDILARGSFIMLNNYFEYIFSDLLTYFYLRNSSIIDNRKMSISIGELKKYSSIDDAYEDIIYKEVESTLLDLNFEELKNYFKDKLKIDLEEDIINWDFINETRERRHIIVHNNSVINNKYLSRSKNIFNLELNKIITIDKEYFKNALSELRLAGTLLIINFWGKLDKDKATDAIKELMDLSFNFLKTKDYQSVINICKYTSKRIKPNDDEQEELVIRIKYNHCLALMRSNQQKELDEIMKYMKTGALSPIFKIAHCVLKNNLDDAVKLIPKAIHADDLTLDDYDDWPLFDEIRLNEELNQQALEFFAKEQPQ</sequence>
<feature type="compositionally biased region" description="Low complexity" evidence="1">
    <location>
        <begin position="31"/>
        <end position="41"/>
    </location>
</feature>
<dbReference type="KEGG" id="haei:MUN82_06340"/>
<feature type="region of interest" description="Disordered" evidence="1">
    <location>
        <begin position="1"/>
        <end position="58"/>
    </location>
</feature>
<evidence type="ECO:0000313" key="3">
    <source>
        <dbReference type="Proteomes" id="UP000829925"/>
    </source>
</evidence>
<dbReference type="EMBL" id="CP095053">
    <property type="protein sequence ID" value="UOR06713.1"/>
    <property type="molecule type" value="Genomic_DNA"/>
</dbReference>
<dbReference type="Proteomes" id="UP000829925">
    <property type="component" value="Chromosome"/>
</dbReference>
<reference evidence="2 3" key="1">
    <citation type="submission" date="2022-04" db="EMBL/GenBank/DDBJ databases">
        <title>Hymenobacter sp. isolated from the air.</title>
        <authorList>
            <person name="Won M."/>
            <person name="Lee C.-M."/>
            <person name="Woen H.-Y."/>
            <person name="Kwon S.-W."/>
        </authorList>
    </citation>
    <scope>NUCLEOTIDE SEQUENCE [LARGE SCALE GENOMIC DNA]</scope>
    <source>
        <strain evidence="3">5413 J-13</strain>
    </source>
</reference>
<dbReference type="AlphaFoldDB" id="A0A8T9T157"/>
<organism evidence="2 3">
    <name type="scientific">Hymenobacter aerilatus</name>
    <dbReference type="NCBI Taxonomy" id="2932251"/>
    <lineage>
        <taxon>Bacteria</taxon>
        <taxon>Pseudomonadati</taxon>
        <taxon>Bacteroidota</taxon>
        <taxon>Cytophagia</taxon>
        <taxon>Cytophagales</taxon>
        <taxon>Hymenobacteraceae</taxon>
        <taxon>Hymenobacter</taxon>
    </lineage>
</organism>
<dbReference type="RefSeq" id="WP_245095889.1">
    <property type="nucleotide sequence ID" value="NZ_CP095053.1"/>
</dbReference>
<evidence type="ECO:0000256" key="1">
    <source>
        <dbReference type="SAM" id="MobiDB-lite"/>
    </source>
</evidence>
<evidence type="ECO:0000313" key="2">
    <source>
        <dbReference type="EMBL" id="UOR06713.1"/>
    </source>
</evidence>
<protein>
    <submittedName>
        <fullName evidence="2">Uncharacterized protein</fullName>
    </submittedName>
</protein>
<accession>A0A8T9T157</accession>
<gene>
    <name evidence="2" type="ORF">MUN82_06340</name>
</gene>